<sequence>MSTFQSSTTTLAQPDYMYKFRASAAKPLIAEVLRTELSDKKYEAEDMAELTKTIGEQINLRLSKESGMERYKFISNVNIFQNSGQGARMGSSAVWDREADCVVQETYVSESLKCVAVVFVVLVY</sequence>
<proteinExistence type="predicted"/>
<reference evidence="1" key="1">
    <citation type="submission" date="2022-07" db="EMBL/GenBank/DDBJ databases">
        <title>Phylogenomic reconstructions and comparative analyses of Kickxellomycotina fungi.</title>
        <authorList>
            <person name="Reynolds N.K."/>
            <person name="Stajich J.E."/>
            <person name="Barry K."/>
            <person name="Grigoriev I.V."/>
            <person name="Crous P."/>
            <person name="Smith M.E."/>
        </authorList>
    </citation>
    <scope>NUCLEOTIDE SEQUENCE</scope>
    <source>
        <strain evidence="1">NRRL 5244</strain>
    </source>
</reference>
<dbReference type="Proteomes" id="UP001150603">
    <property type="component" value="Unassembled WGS sequence"/>
</dbReference>
<organism evidence="1 2">
    <name type="scientific">Linderina macrospora</name>
    <dbReference type="NCBI Taxonomy" id="4868"/>
    <lineage>
        <taxon>Eukaryota</taxon>
        <taxon>Fungi</taxon>
        <taxon>Fungi incertae sedis</taxon>
        <taxon>Zoopagomycota</taxon>
        <taxon>Kickxellomycotina</taxon>
        <taxon>Kickxellomycetes</taxon>
        <taxon>Kickxellales</taxon>
        <taxon>Kickxellaceae</taxon>
        <taxon>Linderina</taxon>
    </lineage>
</organism>
<gene>
    <name evidence="1" type="primary">TCTEX1D2</name>
    <name evidence="1" type="ORF">FBU59_003548</name>
</gene>
<evidence type="ECO:0000313" key="2">
    <source>
        <dbReference type="Proteomes" id="UP001150603"/>
    </source>
</evidence>
<protein>
    <submittedName>
        <fullName evidence="1">Tctex1 domain-containing protein 2</fullName>
    </submittedName>
</protein>
<dbReference type="EMBL" id="JANBPW010002306">
    <property type="protein sequence ID" value="KAJ1941269.1"/>
    <property type="molecule type" value="Genomic_DNA"/>
</dbReference>
<keyword evidence="2" id="KW-1185">Reference proteome</keyword>
<comment type="caution">
    <text evidence="1">The sequence shown here is derived from an EMBL/GenBank/DDBJ whole genome shotgun (WGS) entry which is preliminary data.</text>
</comment>
<evidence type="ECO:0000313" key="1">
    <source>
        <dbReference type="EMBL" id="KAJ1941269.1"/>
    </source>
</evidence>
<accession>A0ACC1J823</accession>
<name>A0ACC1J823_9FUNG</name>